<dbReference type="SUPFAM" id="SSF50044">
    <property type="entry name" value="SH3-domain"/>
    <property type="match status" value="1"/>
</dbReference>
<feature type="compositionally biased region" description="Basic and acidic residues" evidence="9">
    <location>
        <begin position="424"/>
        <end position="444"/>
    </location>
</feature>
<dbReference type="SMART" id="SM00326">
    <property type="entry name" value="SH3"/>
    <property type="match status" value="1"/>
</dbReference>
<dbReference type="FunFam" id="2.30.30.40:FF:000168">
    <property type="entry name" value="SH3 domain protein (Cyk3)"/>
    <property type="match status" value="1"/>
</dbReference>
<feature type="compositionally biased region" description="Basic and acidic residues" evidence="9">
    <location>
        <begin position="120"/>
        <end position="133"/>
    </location>
</feature>
<feature type="compositionally biased region" description="Polar residues" evidence="9">
    <location>
        <begin position="728"/>
        <end position="743"/>
    </location>
</feature>
<dbReference type="Gene3D" id="2.30.30.40">
    <property type="entry name" value="SH3 Domains"/>
    <property type="match status" value="1"/>
</dbReference>
<keyword evidence="3 8" id="KW-0728">SH3 domain</keyword>
<dbReference type="GO" id="GO:0006351">
    <property type="term" value="P:DNA-templated transcription"/>
    <property type="evidence" value="ECO:0007669"/>
    <property type="project" value="InterPro"/>
</dbReference>
<dbReference type="GO" id="GO:0003899">
    <property type="term" value="F:DNA-directed RNA polymerase activity"/>
    <property type="evidence" value="ECO:0007669"/>
    <property type="project" value="InterPro"/>
</dbReference>
<evidence type="ECO:0000256" key="4">
    <source>
        <dbReference type="ARBA" id="ARBA00022478"/>
    </source>
</evidence>
<dbReference type="Pfam" id="PF24584">
    <property type="entry name" value="Ig_CYK3_C"/>
    <property type="match status" value="2"/>
</dbReference>
<gene>
    <name evidence="11" type="ORF">AC579_1552</name>
</gene>
<feature type="region of interest" description="Disordered" evidence="9">
    <location>
        <begin position="1505"/>
        <end position="1535"/>
    </location>
</feature>
<proteinExistence type="inferred from homology"/>
<dbReference type="InterPro" id="IPR052557">
    <property type="entry name" value="CAP/Cytokinesis_protein"/>
</dbReference>
<keyword evidence="6" id="KW-0539">Nucleus</keyword>
<dbReference type="FunFam" id="3.10.620.30:FF:000005">
    <property type="entry name" value="SH3 domain protein (Cyk3), putative"/>
    <property type="match status" value="1"/>
</dbReference>
<dbReference type="GO" id="GO:0055029">
    <property type="term" value="C:nuclear DNA-directed RNA polymerase complex"/>
    <property type="evidence" value="ECO:0007669"/>
    <property type="project" value="UniProtKB-ARBA"/>
</dbReference>
<feature type="compositionally biased region" description="Low complexity" evidence="9">
    <location>
        <begin position="1505"/>
        <end position="1522"/>
    </location>
</feature>
<evidence type="ECO:0000256" key="3">
    <source>
        <dbReference type="ARBA" id="ARBA00022443"/>
    </source>
</evidence>
<dbReference type="PROSITE" id="PS50002">
    <property type="entry name" value="SH3"/>
    <property type="match status" value="1"/>
</dbReference>
<evidence type="ECO:0000256" key="2">
    <source>
        <dbReference type="ARBA" id="ARBA00022079"/>
    </source>
</evidence>
<evidence type="ECO:0000256" key="7">
    <source>
        <dbReference type="ARBA" id="ARBA00025751"/>
    </source>
</evidence>
<keyword evidence="4" id="KW-0240">DNA-directed RNA polymerase</keyword>
<accession>A0A139ILY4</accession>
<reference evidence="11 12" key="1">
    <citation type="submission" date="2015-07" db="EMBL/GenBank/DDBJ databases">
        <title>Comparative genomics of the Sigatoka disease complex on banana suggests a link between parallel evolutionary changes in Pseudocercospora fijiensis and Pseudocercospora eumusae and increased virulence on the banana host.</title>
        <authorList>
            <person name="Chang T.-C."/>
            <person name="Salvucci A."/>
            <person name="Crous P.W."/>
            <person name="Stergiopoulos I."/>
        </authorList>
    </citation>
    <scope>NUCLEOTIDE SEQUENCE [LARGE SCALE GENOMIC DNA]</scope>
    <source>
        <strain evidence="11 12">CBS 116634</strain>
    </source>
</reference>
<dbReference type="CDD" id="cd11889">
    <property type="entry name" value="SH3_Cyk3p-like"/>
    <property type="match status" value="1"/>
</dbReference>
<dbReference type="OrthoDB" id="6129702at2759"/>
<dbReference type="InterPro" id="IPR038765">
    <property type="entry name" value="Papain-like_cys_pep_sf"/>
</dbReference>
<feature type="region of interest" description="Disordered" evidence="9">
    <location>
        <begin position="964"/>
        <end position="1056"/>
    </location>
</feature>
<dbReference type="HAMAP" id="MF_00261">
    <property type="entry name" value="RNApol_arch_Rpo11"/>
    <property type="match status" value="1"/>
</dbReference>
<comment type="similarity">
    <text evidence="7">Belongs to the archaeal Rpo11/eukaryotic RPB11/RPC19 RNA polymerase subunit family.</text>
</comment>
<protein>
    <recommendedName>
        <fullName evidence="2">DNA-directed RNA polymerases I and III subunit RPAC2</fullName>
    </recommendedName>
</protein>
<dbReference type="InterPro" id="IPR022905">
    <property type="entry name" value="Rpo11-like"/>
</dbReference>
<evidence type="ECO:0000256" key="8">
    <source>
        <dbReference type="PROSITE-ProRule" id="PRU00192"/>
    </source>
</evidence>
<feature type="compositionally biased region" description="Low complexity" evidence="9">
    <location>
        <begin position="10"/>
        <end position="20"/>
    </location>
</feature>
<feature type="region of interest" description="Disordered" evidence="9">
    <location>
        <begin position="1465"/>
        <end position="1491"/>
    </location>
</feature>
<feature type="region of interest" description="Disordered" evidence="9">
    <location>
        <begin position="389"/>
        <end position="412"/>
    </location>
</feature>
<name>A0A139ILY4_9PEZI</name>
<dbReference type="InterPro" id="IPR033898">
    <property type="entry name" value="RNAP_AC19"/>
</dbReference>
<dbReference type="Pfam" id="PF13656">
    <property type="entry name" value="RNA_pol_L_2"/>
    <property type="match status" value="1"/>
</dbReference>
<comment type="caution">
    <text evidence="11">The sequence shown here is derived from an EMBL/GenBank/DDBJ whole genome shotgun (WGS) entry which is preliminary data.</text>
</comment>
<organism evidence="11 12">
    <name type="scientific">Pseudocercospora musae</name>
    <dbReference type="NCBI Taxonomy" id="113226"/>
    <lineage>
        <taxon>Eukaryota</taxon>
        <taxon>Fungi</taxon>
        <taxon>Dikarya</taxon>
        <taxon>Ascomycota</taxon>
        <taxon>Pezizomycotina</taxon>
        <taxon>Dothideomycetes</taxon>
        <taxon>Dothideomycetidae</taxon>
        <taxon>Mycosphaerellales</taxon>
        <taxon>Mycosphaerellaceae</taxon>
        <taxon>Pseudocercospora</taxon>
    </lineage>
</organism>
<dbReference type="Gene3D" id="3.10.620.30">
    <property type="match status" value="1"/>
</dbReference>
<dbReference type="InterPro" id="IPR008193">
    <property type="entry name" value="RNA_pol_Rpb11_13-16kDa_CS"/>
</dbReference>
<feature type="compositionally biased region" description="Low complexity" evidence="9">
    <location>
        <begin position="893"/>
        <end position="910"/>
    </location>
</feature>
<comment type="subcellular location">
    <subcellularLocation>
        <location evidence="1">Nucleus</location>
    </subcellularLocation>
</comment>
<dbReference type="GO" id="GO:0140278">
    <property type="term" value="P:mitotic division septum assembly"/>
    <property type="evidence" value="ECO:0007669"/>
    <property type="project" value="TreeGrafter"/>
</dbReference>
<dbReference type="InterPro" id="IPR009025">
    <property type="entry name" value="RBP11-like_dimer"/>
</dbReference>
<feature type="domain" description="SH3" evidence="10">
    <location>
        <begin position="323"/>
        <end position="385"/>
    </location>
</feature>
<dbReference type="InterPro" id="IPR002931">
    <property type="entry name" value="Transglutaminase-like"/>
</dbReference>
<dbReference type="FunFam" id="3.30.1360.10:FF:000006">
    <property type="entry name" value="DNA-directed RNA polymerases I and III subunit RPAC2"/>
    <property type="match status" value="1"/>
</dbReference>
<feature type="region of interest" description="Disordered" evidence="9">
    <location>
        <begin position="874"/>
        <end position="917"/>
    </location>
</feature>
<keyword evidence="5" id="KW-0804">Transcription</keyword>
<dbReference type="EMBL" id="LFZO01000051">
    <property type="protein sequence ID" value="KXT15729.1"/>
    <property type="molecule type" value="Genomic_DNA"/>
</dbReference>
<dbReference type="PANTHER" id="PTHR46333">
    <property type="entry name" value="CYTOKINESIS PROTEIN 3"/>
    <property type="match status" value="1"/>
</dbReference>
<feature type="compositionally biased region" description="Pro residues" evidence="9">
    <location>
        <begin position="512"/>
        <end position="524"/>
    </location>
</feature>
<feature type="compositionally biased region" description="Polar residues" evidence="9">
    <location>
        <begin position="389"/>
        <end position="400"/>
    </location>
</feature>
<feature type="region of interest" description="Disordered" evidence="9">
    <location>
        <begin position="424"/>
        <end position="861"/>
    </location>
</feature>
<dbReference type="GO" id="GO:0046983">
    <property type="term" value="F:protein dimerization activity"/>
    <property type="evidence" value="ECO:0007669"/>
    <property type="project" value="InterPro"/>
</dbReference>
<evidence type="ECO:0000259" key="10">
    <source>
        <dbReference type="PROSITE" id="PS50002"/>
    </source>
</evidence>
<dbReference type="InterPro" id="IPR035553">
    <property type="entry name" value="Cyk3_SH3"/>
</dbReference>
<feature type="compositionally biased region" description="Low complexity" evidence="9">
    <location>
        <begin position="780"/>
        <end position="800"/>
    </location>
</feature>
<dbReference type="GO" id="GO:0003677">
    <property type="term" value="F:DNA binding"/>
    <property type="evidence" value="ECO:0007669"/>
    <property type="project" value="InterPro"/>
</dbReference>
<dbReference type="SMART" id="SM00460">
    <property type="entry name" value="TGc"/>
    <property type="match status" value="1"/>
</dbReference>
<evidence type="ECO:0000313" key="12">
    <source>
        <dbReference type="Proteomes" id="UP000073492"/>
    </source>
</evidence>
<dbReference type="InterPro" id="IPR056409">
    <property type="entry name" value="Ig_CYK3_C"/>
</dbReference>
<feature type="compositionally biased region" description="Pro residues" evidence="9">
    <location>
        <begin position="533"/>
        <end position="554"/>
    </location>
</feature>
<dbReference type="STRING" id="113226.A0A139ILY4"/>
<dbReference type="InterPro" id="IPR036028">
    <property type="entry name" value="SH3-like_dom_sf"/>
</dbReference>
<evidence type="ECO:0000256" key="1">
    <source>
        <dbReference type="ARBA" id="ARBA00004123"/>
    </source>
</evidence>
<dbReference type="PANTHER" id="PTHR46333:SF2">
    <property type="entry name" value="CYTOKINESIS PROTEIN 3"/>
    <property type="match status" value="1"/>
</dbReference>
<dbReference type="InterPro" id="IPR001452">
    <property type="entry name" value="SH3_domain"/>
</dbReference>
<evidence type="ECO:0000256" key="5">
    <source>
        <dbReference type="ARBA" id="ARBA00023163"/>
    </source>
</evidence>
<dbReference type="Proteomes" id="UP000073492">
    <property type="component" value="Unassembled WGS sequence"/>
</dbReference>
<feature type="compositionally biased region" description="Low complexity" evidence="9">
    <location>
        <begin position="819"/>
        <end position="861"/>
    </location>
</feature>
<dbReference type="CDD" id="cd07029">
    <property type="entry name" value="RNAP_I_III_AC19"/>
    <property type="match status" value="1"/>
</dbReference>
<evidence type="ECO:0000256" key="9">
    <source>
        <dbReference type="SAM" id="MobiDB-lite"/>
    </source>
</evidence>
<evidence type="ECO:0000256" key="6">
    <source>
        <dbReference type="ARBA" id="ARBA00023242"/>
    </source>
</evidence>
<evidence type="ECO:0000313" key="11">
    <source>
        <dbReference type="EMBL" id="KXT15729.1"/>
    </source>
</evidence>
<keyword evidence="12" id="KW-1185">Reference proteome</keyword>
<sequence>MSNDTEMQDATGGAETNGAGEDFAFEKQRLRLLPGSTTTAASFAFEKEDHTLGNALRYMIMKNPDVEFCGYSIPHPSEAVMNLRIQTWDGVSVFDVLRKGLEDLADLCDVVEEKFTEARDEFNEAHPERSRKPSEKKKRMTKNRLAKFAAKSSNTDTTTDATTLPAQSDAKPQISEIEAHFRLRRGDLRCSWYLESGEAEELLLDVASPSPFHYGPLSGHLVSFMYARTSMGSVVLMVRKVAFVKGFCHGDRKGADVEFKMVKAVGVSFHDAENRMMYLAVDQYLHNVTTFIPRHRQPRLRYAPIVCLPSTFVTMGAPTELPRFPCWCKATYSWGGETKKDLGFIEGDLIEALNAGDGSWWMGRLRRDPRAIGLFPSNFVTVLAESFQPAPNSRNVTPQSKPGKMDSQKSKSVFRKPYQAYEVLGKRGSLDKEGTPESDIEKKKEKSKFKPYSSMKTAQAPTGTIKKHNGVSIIPRDDGPRIPDPVPRHGSSRRPRSPMPAMERPVQRQIEPPAPSASPTPTPTYPGYVPYRAPSPQPAYIDQPPPRAHSPLPPTYHDGSAYPQLLTISRGPSPAPFEEPHYRSRPSSRYGYEDEFGLESSSPPPPPPAHRVAYQPSRAPSPQAEEYIHHEQARIGTQTPVPPSPAGSHMTPSPLRDAINGVMSSLQDMSSFSQSPPPEHRPATPSNVWSPDAFEDIRSQSAHRARAQSSLGFATDAQLDNYGLPRSKTPSLPSTRDGPSQLNDFVPRMERQLHHKHSFSDQAPQPPLKDAQYTSRPTTSSSNSSNSSYGRPLQSQQQHPQLRHQKSAFELGRRTLDRTCTTKTNATNSTEVSSATQSSTSTQLTSRSIMSGHSAGGFSATSAGSLARRKFGFGSQRERRELGMTKSAIDINSSSRSMAASLSSGSGPSYHESHASHMQNPLTPIADWAKDPMEDAGILGGLSSPQAAKRSGFFKRMIETAKTTARTGAANARSTIGTASRPGSRAGSRPASPVKGMIGHNGPTAIEGGTGLRPQTAPGSAARDMGLGGGGDWMQVRRDVNRSNSLSQRERDDRAERCEMHDIPVLRPIDELHDLVEGDESLDGLPVTEATDFNLPNLQLVDKSTRFVQNVPPMISAASLAQNYVCRPHRSDVQRLRAIFTWVSERITWEDDFEGKIDTRRAIQTKRACSEEIAYLVRDMCNAVGLHSEVVRGYLKTPGESLDLDTIARPNHFWNAVIVDGEWRTLDCALASPTHPRRSAYSAASTQVAESWYFLARPIEICYTHIPLLPEQQHVVPPVDHQVLVALPCACPAYFRNNLEMFSFDTSMLHLENLEMAHLHINVPEDVECVAETEARGFAQDGDGDLFETGEIVTQKAFAQAEWIGGRKRFTIKALLPGDEGHGVLKIYAGKRGLMHSIKDNPHAMAVALPLTHAGQNPPYDFVTRHPTPHAQRHDLYIAQPQCGRLTLNNTFVFCVRQHPSSLSRFSPDTWGTSASSNGRPQSPNPANIVRPSSAMSMVSMTASQVGSNYGSESGSSNSGNGMTPAQQKPAKLAIQSPSQKIIRLTRKQEHTSRNVEEDTGLTTSWETVIKIGERGTWRGLVLADRSARWCVFAEWECA</sequence>
<dbReference type="SUPFAM" id="SSF54001">
    <property type="entry name" value="Cysteine proteinases"/>
    <property type="match status" value="1"/>
</dbReference>
<dbReference type="Pfam" id="PF01841">
    <property type="entry name" value="Transglut_core"/>
    <property type="match status" value="1"/>
</dbReference>
<dbReference type="SUPFAM" id="SSF55257">
    <property type="entry name" value="RBP11-like subunits of RNA polymerase"/>
    <property type="match status" value="1"/>
</dbReference>
<feature type="compositionally biased region" description="Polar residues" evidence="9">
    <location>
        <begin position="964"/>
        <end position="978"/>
    </location>
</feature>
<feature type="region of interest" description="Disordered" evidence="9">
    <location>
        <begin position="1"/>
        <end position="20"/>
    </location>
</feature>
<feature type="compositionally biased region" description="Low complexity" evidence="9">
    <location>
        <begin position="663"/>
        <end position="674"/>
    </location>
</feature>
<dbReference type="Gene3D" id="3.30.1360.10">
    <property type="entry name" value="RNA polymerase, RBP11-like subunit"/>
    <property type="match status" value="1"/>
</dbReference>
<feature type="compositionally biased region" description="Polar residues" evidence="9">
    <location>
        <begin position="1465"/>
        <end position="1486"/>
    </location>
</feature>
<dbReference type="PROSITE" id="PS01154">
    <property type="entry name" value="RNA_POL_L_13KD"/>
    <property type="match status" value="1"/>
</dbReference>
<feature type="region of interest" description="Disordered" evidence="9">
    <location>
        <begin position="120"/>
        <end position="171"/>
    </location>
</feature>
<dbReference type="InterPro" id="IPR036603">
    <property type="entry name" value="RBP11-like"/>
</dbReference>
<dbReference type="GO" id="GO:0110085">
    <property type="term" value="C:mitotic actomyosin contractile ring"/>
    <property type="evidence" value="ECO:0007669"/>
    <property type="project" value="TreeGrafter"/>
</dbReference>
<feature type="compositionally biased region" description="Basic residues" evidence="9">
    <location>
        <begin position="134"/>
        <end position="145"/>
    </location>
</feature>